<proteinExistence type="predicted"/>
<dbReference type="PANTHER" id="PTHR36433">
    <property type="entry name" value="HYPOTHETICAL CYTOSOLIC PROTEIN"/>
    <property type="match status" value="1"/>
</dbReference>
<comment type="caution">
    <text evidence="2">The sequence shown here is derived from an EMBL/GenBank/DDBJ whole genome shotgun (WGS) entry which is preliminary data.</text>
</comment>
<keyword evidence="1" id="KW-0812">Transmembrane</keyword>
<dbReference type="AlphaFoldDB" id="A0A0M2NV89"/>
<feature type="transmembrane region" description="Helical" evidence="1">
    <location>
        <begin position="7"/>
        <end position="28"/>
    </location>
</feature>
<dbReference type="PATRIC" id="fig|74704.6.peg.425"/>
<dbReference type="SUPFAM" id="SSF159121">
    <property type="entry name" value="BC4932-like"/>
    <property type="match status" value="1"/>
</dbReference>
<evidence type="ECO:0008006" key="4">
    <source>
        <dbReference type="Google" id="ProtNLM"/>
    </source>
</evidence>
<dbReference type="InterPro" id="IPR036166">
    <property type="entry name" value="YxeA-like_sf"/>
</dbReference>
<dbReference type="EMBL" id="LAKJ01000012">
    <property type="protein sequence ID" value="KKI63922.1"/>
    <property type="molecule type" value="Genomic_DNA"/>
</dbReference>
<dbReference type="GeneID" id="58098605"/>
<sequence>MNRFIKVLLSIFIIIVIVLIGLFGWKVYAEKNADNPDIVSFAKLNPLITNEAYYVKTQKPTKVEHDKDDKGESFVTYNYKQDGYNKKGEKRHLDFNGFGEKPLKTDHFLKLDTELGHVQSYEEVSKDKVPKKALNQLK</sequence>
<name>A0A0M2NV89_STACC</name>
<organism evidence="2 3">
    <name type="scientific">Staphylococcus cohnii subsp. cohnii</name>
    <dbReference type="NCBI Taxonomy" id="74704"/>
    <lineage>
        <taxon>Bacteria</taxon>
        <taxon>Bacillati</taxon>
        <taxon>Bacillota</taxon>
        <taxon>Bacilli</taxon>
        <taxon>Bacillales</taxon>
        <taxon>Staphylococcaceae</taxon>
        <taxon>Staphylococcus</taxon>
        <taxon>Staphylococcus cohnii species complex</taxon>
    </lineage>
</organism>
<dbReference type="RefSeq" id="WP_019469925.1">
    <property type="nucleotide sequence ID" value="NZ_BKAS01000002.1"/>
</dbReference>
<evidence type="ECO:0000313" key="3">
    <source>
        <dbReference type="Proteomes" id="UP000034455"/>
    </source>
</evidence>
<gene>
    <name evidence="2" type="ORF">UF66_0411</name>
</gene>
<evidence type="ECO:0000256" key="1">
    <source>
        <dbReference type="SAM" id="Phobius"/>
    </source>
</evidence>
<reference evidence="2 3" key="1">
    <citation type="submission" date="2015-03" db="EMBL/GenBank/DDBJ databases">
        <title>Genome Assembly of Staphylococcus cohnii subsp. cohnii strain G22B2.</title>
        <authorList>
            <person name="Nair G."/>
            <person name="Kaur G."/>
            <person name="Khatri I."/>
            <person name="Singh N.K."/>
            <person name="Sathyabama S."/>
            <person name="Maurya S.K."/>
            <person name="Subramanian S."/>
            <person name="Agrewala J.N."/>
            <person name="Mayilraj S."/>
        </authorList>
    </citation>
    <scope>NUCLEOTIDE SEQUENCE [LARGE SCALE GENOMIC DNA]</scope>
    <source>
        <strain evidence="2 3">G22B2</strain>
    </source>
</reference>
<protein>
    <recommendedName>
        <fullName evidence="4">YxeA family protein</fullName>
    </recommendedName>
</protein>
<keyword evidence="1" id="KW-1133">Transmembrane helix</keyword>
<dbReference type="Proteomes" id="UP000034455">
    <property type="component" value="Unassembled WGS sequence"/>
</dbReference>
<dbReference type="Gene3D" id="2.40.50.480">
    <property type="match status" value="1"/>
</dbReference>
<evidence type="ECO:0000313" key="2">
    <source>
        <dbReference type="EMBL" id="KKI63922.1"/>
    </source>
</evidence>
<keyword evidence="1" id="KW-0472">Membrane</keyword>
<dbReference type="PANTHER" id="PTHR36433:SF2">
    <property type="entry name" value="YXEA FAMILY PROTEIN"/>
    <property type="match status" value="1"/>
</dbReference>
<accession>A0A0M2NV89</accession>
<dbReference type="Pfam" id="PF06486">
    <property type="entry name" value="DUF1093"/>
    <property type="match status" value="1"/>
</dbReference>
<dbReference type="InterPro" id="IPR006542">
    <property type="entry name" value="DUF1093"/>
</dbReference>
<dbReference type="NCBIfam" id="TIGR01655">
    <property type="entry name" value="yxeA_fam"/>
    <property type="match status" value="1"/>
</dbReference>